<feature type="transmembrane region" description="Helical" evidence="4">
    <location>
        <begin position="458"/>
        <end position="487"/>
    </location>
</feature>
<dbReference type="InterPro" id="IPR004995">
    <property type="entry name" value="Spore_Ger"/>
</dbReference>
<name>A0A7Y0L707_9FIRM</name>
<keyword evidence="2 4" id="KW-0472">Membrane</keyword>
<accession>A0A7Y0L707</accession>
<feature type="transmembrane region" description="Helical" evidence="4">
    <location>
        <begin position="336"/>
        <end position="358"/>
    </location>
</feature>
<dbReference type="GO" id="GO:0009847">
    <property type="term" value="P:spore germination"/>
    <property type="evidence" value="ECO:0007669"/>
    <property type="project" value="InterPro"/>
</dbReference>
<gene>
    <name evidence="5" type="ORF">HIJ39_17820</name>
</gene>
<dbReference type="EMBL" id="JABBVZ010000091">
    <property type="protein sequence ID" value="NMP24193.1"/>
    <property type="molecule type" value="Genomic_DNA"/>
</dbReference>
<feature type="region of interest" description="Disordered" evidence="3">
    <location>
        <begin position="528"/>
        <end position="557"/>
    </location>
</feature>
<dbReference type="InterPro" id="IPR050768">
    <property type="entry name" value="UPF0353/GerABKA_families"/>
</dbReference>
<evidence type="ECO:0000256" key="2">
    <source>
        <dbReference type="ARBA" id="ARBA00023136"/>
    </source>
</evidence>
<comment type="similarity">
    <text evidence="1">Belongs to the GerABKA family.</text>
</comment>
<feature type="transmembrane region" description="Helical" evidence="4">
    <location>
        <begin position="378"/>
        <end position="396"/>
    </location>
</feature>
<evidence type="ECO:0000256" key="3">
    <source>
        <dbReference type="SAM" id="MobiDB-lite"/>
    </source>
</evidence>
<dbReference type="AlphaFoldDB" id="A0A7Y0L707"/>
<dbReference type="PANTHER" id="PTHR22550">
    <property type="entry name" value="SPORE GERMINATION PROTEIN"/>
    <property type="match status" value="1"/>
</dbReference>
<evidence type="ECO:0000256" key="4">
    <source>
        <dbReference type="SAM" id="Phobius"/>
    </source>
</evidence>
<dbReference type="PIRSF" id="PIRSF005690">
    <property type="entry name" value="GerBA"/>
    <property type="match status" value="1"/>
</dbReference>
<feature type="transmembrane region" description="Helical" evidence="4">
    <location>
        <begin position="408"/>
        <end position="428"/>
    </location>
</feature>
<evidence type="ECO:0000256" key="1">
    <source>
        <dbReference type="ARBA" id="ARBA00005278"/>
    </source>
</evidence>
<protein>
    <submittedName>
        <fullName evidence="5">Spore germination protein</fullName>
    </submittedName>
</protein>
<feature type="transmembrane region" description="Helical" evidence="4">
    <location>
        <begin position="434"/>
        <end position="451"/>
    </location>
</feature>
<reference evidence="5 6" key="1">
    <citation type="submission" date="2020-04" db="EMBL/GenBank/DDBJ databases">
        <authorList>
            <person name="Zhang R."/>
            <person name="Schippers A."/>
        </authorList>
    </citation>
    <scope>NUCLEOTIDE SEQUENCE [LARGE SCALE GENOMIC DNA]</scope>
    <source>
        <strain evidence="5 6">DSM 109850</strain>
    </source>
</reference>
<dbReference type="PANTHER" id="PTHR22550:SF5">
    <property type="entry name" value="LEUCINE ZIPPER PROTEIN 4"/>
    <property type="match status" value="1"/>
</dbReference>
<comment type="caution">
    <text evidence="5">The sequence shown here is derived from an EMBL/GenBank/DDBJ whole genome shotgun (WGS) entry which is preliminary data.</text>
</comment>
<organism evidence="5 6">
    <name type="scientific">Sulfobacillus harzensis</name>
    <dbReference type="NCBI Taxonomy" id="2729629"/>
    <lineage>
        <taxon>Bacteria</taxon>
        <taxon>Bacillati</taxon>
        <taxon>Bacillota</taxon>
        <taxon>Clostridia</taxon>
        <taxon>Eubacteriales</taxon>
        <taxon>Clostridiales Family XVII. Incertae Sedis</taxon>
        <taxon>Sulfobacillus</taxon>
    </lineage>
</organism>
<evidence type="ECO:0000313" key="6">
    <source>
        <dbReference type="Proteomes" id="UP000533476"/>
    </source>
</evidence>
<dbReference type="RefSeq" id="WP_169102089.1">
    <property type="nucleotide sequence ID" value="NZ_JABBVZ010000091.1"/>
</dbReference>
<dbReference type="Pfam" id="PF03323">
    <property type="entry name" value="GerA"/>
    <property type="match status" value="1"/>
</dbReference>
<sequence>MAFPSHADTDRRQLSAENGMGQLDDLLTGLRHLDQRLDVWLHQMRSPNPDRFDGNLHYARQRIESQVDSSPDVVTRVITVGQQWRWPTLLVYVDGLTAPEMIDQDIIQRLMEASGTRPQPDAVAAVARKCLVTGGHVTQTSNWETIWRAILEGETAIFFAGCSSVLLVDTVKYPARSIPSSQSEPSIKGPQEAFNEVGLTHMDQLRRWIRSPSLHFDTHRVGAISQTPVMIAYLADVVNAELLDHVVDRVERIQRDVVTRANDVAEYLPERRWSLFPQYRLSERVDWVARELSEGKIAILVENDPFAILLPMTLVDFYQTSQDYSVSWWDGTLVRLIRLIALIIGLYLMPLYIALTSVDVDLVPTPLLLTITGSRQGIPFPPVVEVIIMYVIIEILREAANRLPQELAVTLGTVGAVVVGTAIVKAGIVDDVMIVSATLTALGLFATPAFEMSTPWRWLFWIMVLGAFTLGVFGMVMVTVGIIAYLASLESFGVPYFSPFGPLRLSSWKDAWWRAPIPVLEKRPVSLRPTRRRQAAPSSSPDPFSLHPNNDLEGPSS</sequence>
<keyword evidence="4" id="KW-0812">Transmembrane</keyword>
<keyword evidence="4" id="KW-1133">Transmembrane helix</keyword>
<dbReference type="GO" id="GO:0016020">
    <property type="term" value="C:membrane"/>
    <property type="evidence" value="ECO:0007669"/>
    <property type="project" value="InterPro"/>
</dbReference>
<keyword evidence="6" id="KW-1185">Reference proteome</keyword>
<proteinExistence type="inferred from homology"/>
<dbReference type="Proteomes" id="UP000533476">
    <property type="component" value="Unassembled WGS sequence"/>
</dbReference>
<evidence type="ECO:0000313" key="5">
    <source>
        <dbReference type="EMBL" id="NMP24193.1"/>
    </source>
</evidence>